<keyword evidence="1" id="KW-0732">Signal</keyword>
<proteinExistence type="predicted"/>
<dbReference type="OrthoDB" id="5845118at2759"/>
<feature type="chain" id="PRO_5044551376" evidence="1">
    <location>
        <begin position="17"/>
        <end position="134"/>
    </location>
</feature>
<dbReference type="WBParaSite" id="HPBE_0000537401-mRNA-1">
    <property type="protein sequence ID" value="HPBE_0000537401-mRNA-1"/>
    <property type="gene ID" value="HPBE_0000537401"/>
</dbReference>
<accession>A0A3P8AUZ4</accession>
<accession>A0A183FFP9</accession>
<keyword evidence="3" id="KW-1185">Reference proteome</keyword>
<evidence type="ECO:0000313" key="3">
    <source>
        <dbReference type="Proteomes" id="UP000050761"/>
    </source>
</evidence>
<dbReference type="AlphaFoldDB" id="A0A183FFP9"/>
<evidence type="ECO:0000313" key="2">
    <source>
        <dbReference type="EMBL" id="VDO64335.1"/>
    </source>
</evidence>
<gene>
    <name evidence="2" type="ORF">HPBE_LOCUS5375</name>
</gene>
<evidence type="ECO:0000313" key="4">
    <source>
        <dbReference type="WBParaSite" id="HPBE_0000537401-mRNA-1"/>
    </source>
</evidence>
<dbReference type="Proteomes" id="UP000050761">
    <property type="component" value="Unassembled WGS sequence"/>
</dbReference>
<organism evidence="3 4">
    <name type="scientific">Heligmosomoides polygyrus</name>
    <name type="common">Parasitic roundworm</name>
    <dbReference type="NCBI Taxonomy" id="6339"/>
    <lineage>
        <taxon>Eukaryota</taxon>
        <taxon>Metazoa</taxon>
        <taxon>Ecdysozoa</taxon>
        <taxon>Nematoda</taxon>
        <taxon>Chromadorea</taxon>
        <taxon>Rhabditida</taxon>
        <taxon>Rhabditina</taxon>
        <taxon>Rhabditomorpha</taxon>
        <taxon>Strongyloidea</taxon>
        <taxon>Heligmosomidae</taxon>
        <taxon>Heligmosomoides</taxon>
    </lineage>
</organism>
<protein>
    <submittedName>
        <fullName evidence="2 4">Uncharacterized protein</fullName>
    </submittedName>
</protein>
<dbReference type="EMBL" id="UZAH01025459">
    <property type="protein sequence ID" value="VDO64335.1"/>
    <property type="molecule type" value="Genomic_DNA"/>
</dbReference>
<reference evidence="2 3" key="1">
    <citation type="submission" date="2018-11" db="EMBL/GenBank/DDBJ databases">
        <authorList>
            <consortium name="Pathogen Informatics"/>
        </authorList>
    </citation>
    <scope>NUCLEOTIDE SEQUENCE [LARGE SCALE GENOMIC DNA]</scope>
</reference>
<sequence>MLRIILHLFIVGAALGRPNYPGWAQKSESAILENISEKDVKYCMEFVKIISDTSLTKEQRVDKIEKAMLGDDVADDERASFHYGKTAIEAIDLFIDLNDWILEQVATASFKVWQVFTTLNYDDIKEFVELIKAS</sequence>
<reference evidence="4" key="2">
    <citation type="submission" date="2019-09" db="UniProtKB">
        <authorList>
            <consortium name="WormBaseParasite"/>
        </authorList>
    </citation>
    <scope>IDENTIFICATION</scope>
</reference>
<feature type="signal peptide" evidence="1">
    <location>
        <begin position="1"/>
        <end position="16"/>
    </location>
</feature>
<evidence type="ECO:0000256" key="1">
    <source>
        <dbReference type="SAM" id="SignalP"/>
    </source>
</evidence>
<name>A0A183FFP9_HELPZ</name>